<dbReference type="Proteomes" id="UP001470230">
    <property type="component" value="Unassembled WGS sequence"/>
</dbReference>
<sequence>MCNPRSRCFQIDMIPTTTQFFETIFEDHIKILKSDYLNYKLDKIKSRIINNKTFYFENEITYEIIDTFNCHFNHNDRNWWDCYEVVFWLLQAYKYKVLFNERDKKQIEEFFDPFEKDLIRYSPQNITDEEIKLAIQGIKIINISETEATDAHNTSTSNYFLCNII</sequence>
<reference evidence="1 2" key="1">
    <citation type="submission" date="2024-04" db="EMBL/GenBank/DDBJ databases">
        <title>Tritrichomonas musculus Genome.</title>
        <authorList>
            <person name="Alves-Ferreira E."/>
            <person name="Grigg M."/>
            <person name="Lorenzi H."/>
            <person name="Galac M."/>
        </authorList>
    </citation>
    <scope>NUCLEOTIDE SEQUENCE [LARGE SCALE GENOMIC DNA]</scope>
    <source>
        <strain evidence="1 2">EAF2021</strain>
    </source>
</reference>
<comment type="caution">
    <text evidence="1">The sequence shown here is derived from an EMBL/GenBank/DDBJ whole genome shotgun (WGS) entry which is preliminary data.</text>
</comment>
<evidence type="ECO:0000313" key="2">
    <source>
        <dbReference type="Proteomes" id="UP001470230"/>
    </source>
</evidence>
<name>A0ABR2H5T6_9EUKA</name>
<accession>A0ABR2H5T6</accession>
<protein>
    <submittedName>
        <fullName evidence="1">Uncharacterized protein</fullName>
    </submittedName>
</protein>
<keyword evidence="2" id="KW-1185">Reference proteome</keyword>
<organism evidence="1 2">
    <name type="scientific">Tritrichomonas musculus</name>
    <dbReference type="NCBI Taxonomy" id="1915356"/>
    <lineage>
        <taxon>Eukaryota</taxon>
        <taxon>Metamonada</taxon>
        <taxon>Parabasalia</taxon>
        <taxon>Tritrichomonadida</taxon>
        <taxon>Tritrichomonadidae</taxon>
        <taxon>Tritrichomonas</taxon>
    </lineage>
</organism>
<gene>
    <name evidence="1" type="ORF">M9Y10_027477</name>
</gene>
<proteinExistence type="predicted"/>
<dbReference type="EMBL" id="JAPFFF010000042">
    <property type="protein sequence ID" value="KAK8841276.1"/>
    <property type="molecule type" value="Genomic_DNA"/>
</dbReference>
<evidence type="ECO:0000313" key="1">
    <source>
        <dbReference type="EMBL" id="KAK8841276.1"/>
    </source>
</evidence>